<reference evidence="3" key="3">
    <citation type="submission" date="2018-08" db="EMBL/GenBank/DDBJ databases">
        <authorList>
            <person name="Guldener U."/>
        </authorList>
    </citation>
    <scope>NUCLEOTIDE SEQUENCE</scope>
    <source>
        <strain evidence="3">UB2</strain>
    </source>
</reference>
<dbReference type="Proteomes" id="UP000658997">
    <property type="component" value="Unassembled WGS sequence"/>
</dbReference>
<feature type="region of interest" description="Disordered" evidence="1">
    <location>
        <begin position="81"/>
        <end position="290"/>
    </location>
</feature>
<feature type="region of interest" description="Disordered" evidence="1">
    <location>
        <begin position="1"/>
        <end position="47"/>
    </location>
</feature>
<feature type="compositionally biased region" description="Basic and acidic residues" evidence="1">
    <location>
        <begin position="85"/>
        <end position="104"/>
    </location>
</feature>
<keyword evidence="5" id="KW-1185">Reference proteome</keyword>
<dbReference type="EMBL" id="LT558123">
    <property type="protein sequence ID" value="SAM82214.1"/>
    <property type="molecule type" value="Genomic_DNA"/>
</dbReference>
<feature type="compositionally biased region" description="Low complexity" evidence="1">
    <location>
        <begin position="1"/>
        <end position="19"/>
    </location>
</feature>
<reference evidence="4" key="1">
    <citation type="submission" date="2016-04" db="EMBL/GenBank/DDBJ databases">
        <authorList>
            <person name="Guldener U."/>
            <person name="Guldener U."/>
        </authorList>
    </citation>
    <scope>NUCLEOTIDE SEQUENCE [LARGE SCALE GENOMIC DNA]</scope>
    <source>
        <strain evidence="4">UB2112</strain>
    </source>
</reference>
<feature type="compositionally biased region" description="Polar residues" evidence="1">
    <location>
        <begin position="183"/>
        <end position="198"/>
    </location>
</feature>
<dbReference type="EMBL" id="ULHB01000088">
    <property type="protein sequence ID" value="SYW81054.1"/>
    <property type="molecule type" value="Genomic_DNA"/>
</dbReference>
<name>A0A1K0G473_9BASI</name>
<feature type="compositionally biased region" description="Basic and acidic residues" evidence="1">
    <location>
        <begin position="144"/>
        <end position="154"/>
    </location>
</feature>
<gene>
    <name evidence="3" type="ORF">UBRO2_04086</name>
    <name evidence="2" type="ORF">UBRO_04765</name>
</gene>
<dbReference type="Proteomes" id="UP000179920">
    <property type="component" value="Chromosome VII"/>
</dbReference>
<evidence type="ECO:0000313" key="3">
    <source>
        <dbReference type="EMBL" id="SYW81054.1"/>
    </source>
</evidence>
<reference evidence="2" key="2">
    <citation type="submission" date="2016-04" db="EMBL/GenBank/DDBJ databases">
        <authorList>
            <person name="Evans L.H."/>
            <person name="Alamgir A."/>
            <person name="Owens N."/>
            <person name="Weber N.D."/>
            <person name="Virtaneva K."/>
            <person name="Barbian K."/>
            <person name="Babar A."/>
            <person name="Rosenke K."/>
        </authorList>
    </citation>
    <scope>NUCLEOTIDE SEQUENCE</scope>
    <source>
        <strain evidence="2">UB2112</strain>
    </source>
</reference>
<dbReference type="OrthoDB" id="2442602at2759"/>
<feature type="compositionally biased region" description="Basic and acidic residues" evidence="1">
    <location>
        <begin position="37"/>
        <end position="47"/>
    </location>
</feature>
<protein>
    <submittedName>
        <fullName evidence="2">Uncharacterized protein</fullName>
    </submittedName>
</protein>
<feature type="compositionally biased region" description="Basic and acidic residues" evidence="1">
    <location>
        <begin position="224"/>
        <end position="243"/>
    </location>
</feature>
<evidence type="ECO:0000313" key="4">
    <source>
        <dbReference type="Proteomes" id="UP000179920"/>
    </source>
</evidence>
<evidence type="ECO:0000256" key="1">
    <source>
        <dbReference type="SAM" id="MobiDB-lite"/>
    </source>
</evidence>
<proteinExistence type="predicted"/>
<dbReference type="AlphaFoldDB" id="A0A1K0G473"/>
<feature type="compositionally biased region" description="Basic and acidic residues" evidence="1">
    <location>
        <begin position="114"/>
        <end position="125"/>
    </location>
</feature>
<accession>A0A1K0G473</accession>
<organism evidence="2 4">
    <name type="scientific">Ustilago bromivora</name>
    <dbReference type="NCBI Taxonomy" id="307758"/>
    <lineage>
        <taxon>Eukaryota</taxon>
        <taxon>Fungi</taxon>
        <taxon>Dikarya</taxon>
        <taxon>Basidiomycota</taxon>
        <taxon>Ustilaginomycotina</taxon>
        <taxon>Ustilaginomycetes</taxon>
        <taxon>Ustilaginales</taxon>
        <taxon>Ustilaginaceae</taxon>
        <taxon>Ustilago</taxon>
    </lineage>
</organism>
<feature type="compositionally biased region" description="Basic and acidic residues" evidence="1">
    <location>
        <begin position="259"/>
        <end position="290"/>
    </location>
</feature>
<evidence type="ECO:0000313" key="2">
    <source>
        <dbReference type="EMBL" id="SAM82214.1"/>
    </source>
</evidence>
<sequence>MAETASASTPTAAAPTTTSRKPRGANPSTDYKSLFLKSKDKYDRVSNDHTELKANVTKATAKQQKLREELDYLLDAVASKRAQRTRIEQSHRDHALELEREAAAARHHASSLSSRDRDDYERYESRASAYGGEEYRSYSARYGAGERERERDADPSYPAFASGLGGGYASPPPPTAVVGGSGSSQRYAPSEGSTQGAASRSPYAGEAYRGVASRSPPSMRRAHPHDQHSSPSRYDAHQRHRESTPPLVPSAVKRPRPPSVERELLERDSAYDVDPRDREGGHYVKRPRND</sequence>
<evidence type="ECO:0000313" key="5">
    <source>
        <dbReference type="Proteomes" id="UP000658997"/>
    </source>
</evidence>